<keyword evidence="3" id="KW-1185">Reference proteome</keyword>
<name>A0A501WFX3_9BACT</name>
<keyword evidence="1" id="KW-0732">Signal</keyword>
<evidence type="ECO:0000313" key="3">
    <source>
        <dbReference type="Proteomes" id="UP000316727"/>
    </source>
</evidence>
<sequence length="153" mass="17571">MKTFRSLFYLLLAFITISLVSCDDDDDGNDIVAPSRMELLTQKEWYGMSLYANGQDITQMMADSIDLDLREWNLKLDKNGTYISTFDNMPSENGKWEFANSEQEIVFDKGTQNEDKASIARLTSTELFLDQTWQLEDEEGNPVSLAVEMRFGH</sequence>
<dbReference type="RefSeq" id="WP_140618725.1">
    <property type="nucleotide sequence ID" value="NZ_VFRQ01000001.1"/>
</dbReference>
<organism evidence="2 3">
    <name type="scientific">Pontibacter mangrovi</name>
    <dbReference type="NCBI Taxonomy" id="2589816"/>
    <lineage>
        <taxon>Bacteria</taxon>
        <taxon>Pseudomonadati</taxon>
        <taxon>Bacteroidota</taxon>
        <taxon>Cytophagia</taxon>
        <taxon>Cytophagales</taxon>
        <taxon>Hymenobacteraceae</taxon>
        <taxon>Pontibacter</taxon>
    </lineage>
</organism>
<feature type="signal peptide" evidence="1">
    <location>
        <begin position="1"/>
        <end position="22"/>
    </location>
</feature>
<evidence type="ECO:0000313" key="2">
    <source>
        <dbReference type="EMBL" id="TPE46071.1"/>
    </source>
</evidence>
<protein>
    <recommendedName>
        <fullName evidence="4">Lipocalin-like domain-containing protein</fullName>
    </recommendedName>
</protein>
<evidence type="ECO:0000256" key="1">
    <source>
        <dbReference type="SAM" id="SignalP"/>
    </source>
</evidence>
<dbReference type="PROSITE" id="PS51257">
    <property type="entry name" value="PROKAR_LIPOPROTEIN"/>
    <property type="match status" value="1"/>
</dbReference>
<dbReference type="AlphaFoldDB" id="A0A501WFX3"/>
<proteinExistence type="predicted"/>
<evidence type="ECO:0008006" key="4">
    <source>
        <dbReference type="Google" id="ProtNLM"/>
    </source>
</evidence>
<dbReference type="Proteomes" id="UP000316727">
    <property type="component" value="Unassembled WGS sequence"/>
</dbReference>
<gene>
    <name evidence="2" type="ORF">FJM65_01625</name>
</gene>
<feature type="chain" id="PRO_5021381711" description="Lipocalin-like domain-containing protein" evidence="1">
    <location>
        <begin position="23"/>
        <end position="153"/>
    </location>
</feature>
<comment type="caution">
    <text evidence="2">The sequence shown here is derived from an EMBL/GenBank/DDBJ whole genome shotgun (WGS) entry which is preliminary data.</text>
</comment>
<accession>A0A501WFX3</accession>
<reference evidence="2 3" key="1">
    <citation type="submission" date="2019-06" db="EMBL/GenBank/DDBJ databases">
        <title>A novel bacterium of genus Pontibacter, isolated from marine sediment.</title>
        <authorList>
            <person name="Huang H."/>
            <person name="Mo K."/>
            <person name="Hu Y."/>
        </authorList>
    </citation>
    <scope>NUCLEOTIDE SEQUENCE [LARGE SCALE GENOMIC DNA]</scope>
    <source>
        <strain evidence="2 3">HB172049</strain>
    </source>
</reference>
<dbReference type="EMBL" id="VFRQ01000001">
    <property type="protein sequence ID" value="TPE46071.1"/>
    <property type="molecule type" value="Genomic_DNA"/>
</dbReference>
<dbReference type="OrthoDB" id="853034at2"/>